<dbReference type="PANTHER" id="PTHR42815:SF2">
    <property type="entry name" value="FAD-BINDING, PUTATIVE (AFU_ORTHOLOGUE AFUA_6G07600)-RELATED"/>
    <property type="match status" value="1"/>
</dbReference>
<dbReference type="GO" id="GO:0016491">
    <property type="term" value="F:oxidoreductase activity"/>
    <property type="evidence" value="ECO:0007669"/>
    <property type="project" value="InterPro"/>
</dbReference>
<dbReference type="SUPFAM" id="SSF52343">
    <property type="entry name" value="Ferredoxin reductase-like, C-terminal NADP-linked domain"/>
    <property type="match status" value="1"/>
</dbReference>
<dbReference type="AlphaFoldDB" id="A0AAV1IG79"/>
<dbReference type="SUPFAM" id="SSF50475">
    <property type="entry name" value="FMN-binding split barrel"/>
    <property type="match status" value="1"/>
</dbReference>
<name>A0AAV1IG79_9CHLO</name>
<dbReference type="InterPro" id="IPR017938">
    <property type="entry name" value="Riboflavin_synthase-like_b-brl"/>
</dbReference>
<comment type="caution">
    <text evidence="2">The sequence shown here is derived from an EMBL/GenBank/DDBJ whole genome shotgun (WGS) entry which is preliminary data.</text>
</comment>
<dbReference type="SUPFAM" id="SSF63380">
    <property type="entry name" value="Riboflavin synthase domain-like"/>
    <property type="match status" value="1"/>
</dbReference>
<proteinExistence type="predicted"/>
<dbReference type="InterPro" id="IPR017927">
    <property type="entry name" value="FAD-bd_FR_type"/>
</dbReference>
<dbReference type="Gene3D" id="2.40.30.10">
    <property type="entry name" value="Translation factors"/>
    <property type="match status" value="1"/>
</dbReference>
<protein>
    <recommendedName>
        <fullName evidence="1">FAD-binding FR-type domain-containing protein</fullName>
    </recommendedName>
</protein>
<evidence type="ECO:0000259" key="1">
    <source>
        <dbReference type="PROSITE" id="PS51384"/>
    </source>
</evidence>
<keyword evidence="3" id="KW-1185">Reference proteome</keyword>
<organism evidence="2 3">
    <name type="scientific">Coccomyxa viridis</name>
    <dbReference type="NCBI Taxonomy" id="1274662"/>
    <lineage>
        <taxon>Eukaryota</taxon>
        <taxon>Viridiplantae</taxon>
        <taxon>Chlorophyta</taxon>
        <taxon>core chlorophytes</taxon>
        <taxon>Trebouxiophyceae</taxon>
        <taxon>Trebouxiophyceae incertae sedis</taxon>
        <taxon>Coccomyxaceae</taxon>
        <taxon>Coccomyxa</taxon>
    </lineage>
</organism>
<dbReference type="PRINTS" id="PR00410">
    <property type="entry name" value="PHEHYDRXLASE"/>
</dbReference>
<dbReference type="InterPro" id="IPR012349">
    <property type="entry name" value="Split_barrel_FMN-bd"/>
</dbReference>
<dbReference type="Proteomes" id="UP001314263">
    <property type="component" value="Unassembled WGS sequence"/>
</dbReference>
<dbReference type="InterPro" id="IPR039261">
    <property type="entry name" value="FNR_nucleotide-bd"/>
</dbReference>
<dbReference type="Gene3D" id="3.40.50.80">
    <property type="entry name" value="Nucleotide-binding domain of ferredoxin-NADP reductase (FNR) module"/>
    <property type="match status" value="1"/>
</dbReference>
<dbReference type="EMBL" id="CAUYUE010000012">
    <property type="protein sequence ID" value="CAK0785470.1"/>
    <property type="molecule type" value="Genomic_DNA"/>
</dbReference>
<dbReference type="Gene3D" id="2.30.110.10">
    <property type="entry name" value="Electron Transport, Fmn-binding Protein, Chain A"/>
    <property type="match status" value="1"/>
</dbReference>
<evidence type="ECO:0000313" key="2">
    <source>
        <dbReference type="EMBL" id="CAK0785470.1"/>
    </source>
</evidence>
<dbReference type="Pfam" id="PF00175">
    <property type="entry name" value="NAD_binding_1"/>
    <property type="match status" value="1"/>
</dbReference>
<sequence>MPAGDLHPYHKHEQLVQTLAGVDIASGEEIGRRNIRSWMPDQHRSFYANLQIIYVSIRDNKGRPRALALTGPAGFIQSPNSTELTITPQQSLDRDFAAGKGVGLLGLEMHTRRRNRANGIITTAGEGFVQIHILESFGNCPKYIQARRLRILPEQAQAPHSAASMPAEQSSCSHLGPEQASLIHKADTFFIATYHEAELDDPVSVRAGNDISHRGGPPGFVQLNGLDRLTWPDYIGNNFFQSLGNIHANHQAALLFIDFEAGKTLHVSGEADINAKDTSLPGAQRSVSLRIHSWTYKEHGLPITVDGGLEASPYNPQPADAKAKSYITCTGIENAAEGIKTFYFGSPRDSSGRSAPIRYTPGQYASFDIQDPADKGKVLNRTWTISSHPSEQTAEKALSISVKRVGLISGWLHASFSRGGVLEWRGVEGAFTPQEHAGPALLIAGGIGITPMRTMALDFLKRGKPVVLLYGSRTQADAAFLQEFQELAAAHPGHFKLVFSASKDSAWAGRRGRIDKALIAEQGLDAKTTGAYMCGPQPFMDAATSALQELGFPGDHIYSESFNY</sequence>
<evidence type="ECO:0000313" key="3">
    <source>
        <dbReference type="Proteomes" id="UP001314263"/>
    </source>
</evidence>
<accession>A0AAV1IG79</accession>
<gene>
    <name evidence="2" type="ORF">CVIRNUC_008679</name>
</gene>
<reference evidence="2 3" key="1">
    <citation type="submission" date="2023-10" db="EMBL/GenBank/DDBJ databases">
        <authorList>
            <person name="Maclean D."/>
            <person name="Macfadyen A."/>
        </authorList>
    </citation>
    <scope>NUCLEOTIDE SEQUENCE [LARGE SCALE GENOMIC DNA]</scope>
</reference>
<dbReference type="PANTHER" id="PTHR42815">
    <property type="entry name" value="FAD-BINDING, PUTATIVE (AFU_ORTHOLOGUE AFUA_6G07600)-RELATED"/>
    <property type="match status" value="1"/>
</dbReference>
<dbReference type="InterPro" id="IPR001433">
    <property type="entry name" value="OxRdtase_FAD/NAD-bd"/>
</dbReference>
<feature type="domain" description="FAD-binding FR-type" evidence="1">
    <location>
        <begin position="314"/>
        <end position="434"/>
    </location>
</feature>
<dbReference type="PROSITE" id="PS51384">
    <property type="entry name" value="FAD_FR"/>
    <property type="match status" value="1"/>
</dbReference>